<protein>
    <submittedName>
        <fullName evidence="3">Uncharacterized protein</fullName>
    </submittedName>
</protein>
<keyword evidence="2" id="KW-0812">Transmembrane</keyword>
<accession>A0A9N9YIE0</accession>
<evidence type="ECO:0000313" key="3">
    <source>
        <dbReference type="EMBL" id="CAH0019929.1"/>
    </source>
</evidence>
<evidence type="ECO:0000256" key="1">
    <source>
        <dbReference type="SAM" id="MobiDB-lite"/>
    </source>
</evidence>
<feature type="region of interest" description="Disordered" evidence="1">
    <location>
        <begin position="1"/>
        <end position="20"/>
    </location>
</feature>
<evidence type="ECO:0000313" key="4">
    <source>
        <dbReference type="Proteomes" id="UP000696573"/>
    </source>
</evidence>
<dbReference type="Proteomes" id="UP000696573">
    <property type="component" value="Unassembled WGS sequence"/>
</dbReference>
<reference evidence="3" key="1">
    <citation type="submission" date="2021-10" db="EMBL/GenBank/DDBJ databases">
        <authorList>
            <person name="Piombo E."/>
        </authorList>
    </citation>
    <scope>NUCLEOTIDE SEQUENCE</scope>
</reference>
<proteinExistence type="predicted"/>
<organism evidence="3 4">
    <name type="scientific">Clonostachys rhizophaga</name>
    <dbReference type="NCBI Taxonomy" id="160324"/>
    <lineage>
        <taxon>Eukaryota</taxon>
        <taxon>Fungi</taxon>
        <taxon>Dikarya</taxon>
        <taxon>Ascomycota</taxon>
        <taxon>Pezizomycotina</taxon>
        <taxon>Sordariomycetes</taxon>
        <taxon>Hypocreomycetidae</taxon>
        <taxon>Hypocreales</taxon>
        <taxon>Bionectriaceae</taxon>
        <taxon>Clonostachys</taxon>
    </lineage>
</organism>
<keyword evidence="2" id="KW-1133">Transmembrane helix</keyword>
<comment type="caution">
    <text evidence="3">The sequence shown here is derived from an EMBL/GenBank/DDBJ whole genome shotgun (WGS) entry which is preliminary data.</text>
</comment>
<name>A0A9N9YIE0_9HYPO</name>
<dbReference type="AlphaFoldDB" id="A0A9N9YIE0"/>
<dbReference type="OrthoDB" id="3900342at2759"/>
<gene>
    <name evidence="3" type="ORF">CRHIZ90672A_00013678</name>
</gene>
<feature type="transmembrane region" description="Helical" evidence="2">
    <location>
        <begin position="23"/>
        <end position="44"/>
    </location>
</feature>
<keyword evidence="4" id="KW-1185">Reference proteome</keyword>
<dbReference type="EMBL" id="CABFNQ020000593">
    <property type="protein sequence ID" value="CAH0019929.1"/>
    <property type="molecule type" value="Genomic_DNA"/>
</dbReference>
<keyword evidence="2" id="KW-0472">Membrane</keyword>
<evidence type="ECO:0000256" key="2">
    <source>
        <dbReference type="SAM" id="Phobius"/>
    </source>
</evidence>
<sequence length="105" mass="11993">MPSESATTPEKASHSTQRTSKSLQSLFVTGYLGIPIFLVLIFGYKIIYKTKGYKPEEVDLFSGKDIIDREEEEFLARKAASKAAQANEVKSNGRWFYRHFIAWLL</sequence>